<dbReference type="Proteomes" id="UP001055072">
    <property type="component" value="Unassembled WGS sequence"/>
</dbReference>
<evidence type="ECO:0000313" key="1">
    <source>
        <dbReference type="EMBL" id="KAI0086337.1"/>
    </source>
</evidence>
<organism evidence="1 2">
    <name type="scientific">Irpex rosettiformis</name>
    <dbReference type="NCBI Taxonomy" id="378272"/>
    <lineage>
        <taxon>Eukaryota</taxon>
        <taxon>Fungi</taxon>
        <taxon>Dikarya</taxon>
        <taxon>Basidiomycota</taxon>
        <taxon>Agaricomycotina</taxon>
        <taxon>Agaricomycetes</taxon>
        <taxon>Polyporales</taxon>
        <taxon>Irpicaceae</taxon>
        <taxon>Irpex</taxon>
    </lineage>
</organism>
<evidence type="ECO:0000313" key="2">
    <source>
        <dbReference type="Proteomes" id="UP001055072"/>
    </source>
</evidence>
<accession>A0ACB8TW84</accession>
<sequence>MNKRANPLNIHSPRPSAKRARASSALSTSLPIVIPSTSDVSLARPDSTRLSPFTLPNFDNQTSPRVQTLDTNQLKPDDSSSQSGLSSGSRGTHSPDLWVKVTAQIAQRTFALVTMITEIKVHPIHPSCKNLRRDKAREAFSQTILYLIATWEICGTWLGSWVVNSKFGRICVIECSESNKFDNIVAVEAPKELVNKLPSILCSDLLESGLNLFDILPHDIFKGYKHNGLPQVDENGMKDFDGAAVNTITSFFVTAIELAANIPFGQPLKRLPGPSPSFKEYCQAIFDQCVHLQPNNKDFEQFEQTIGASDFASERLPFAQSTDSKSSPQEGDGCQGKEGDNGDNDQPGTPRYMESAQMGKDIWRRAEGMPEFDNNSVQEHILPCTLPGFTGARSAKQPTDTADYPSSKATSTTSEFISRWLTAVQDSHADKIKSADSEDQVVEDIPEVRPAWLDTVRIVFVSPDTMTEMIERRCEVTA</sequence>
<reference evidence="1" key="1">
    <citation type="journal article" date="2021" name="Environ. Microbiol.">
        <title>Gene family expansions and transcriptome signatures uncover fungal adaptations to wood decay.</title>
        <authorList>
            <person name="Hage H."/>
            <person name="Miyauchi S."/>
            <person name="Viragh M."/>
            <person name="Drula E."/>
            <person name="Min B."/>
            <person name="Chaduli D."/>
            <person name="Navarro D."/>
            <person name="Favel A."/>
            <person name="Norest M."/>
            <person name="Lesage-Meessen L."/>
            <person name="Balint B."/>
            <person name="Merenyi Z."/>
            <person name="de Eugenio L."/>
            <person name="Morin E."/>
            <person name="Martinez A.T."/>
            <person name="Baldrian P."/>
            <person name="Stursova M."/>
            <person name="Martinez M.J."/>
            <person name="Novotny C."/>
            <person name="Magnuson J.K."/>
            <person name="Spatafora J.W."/>
            <person name="Maurice S."/>
            <person name="Pangilinan J."/>
            <person name="Andreopoulos W."/>
            <person name="LaButti K."/>
            <person name="Hundley H."/>
            <person name="Na H."/>
            <person name="Kuo A."/>
            <person name="Barry K."/>
            <person name="Lipzen A."/>
            <person name="Henrissat B."/>
            <person name="Riley R."/>
            <person name="Ahrendt S."/>
            <person name="Nagy L.G."/>
            <person name="Grigoriev I.V."/>
            <person name="Martin F."/>
            <person name="Rosso M.N."/>
        </authorList>
    </citation>
    <scope>NUCLEOTIDE SEQUENCE</scope>
    <source>
        <strain evidence="1">CBS 384.51</strain>
    </source>
</reference>
<gene>
    <name evidence="1" type="ORF">BDY19DRAFT_355518</name>
</gene>
<keyword evidence="2" id="KW-1185">Reference proteome</keyword>
<proteinExistence type="predicted"/>
<name>A0ACB8TW84_9APHY</name>
<protein>
    <submittedName>
        <fullName evidence="1">Uncharacterized protein</fullName>
    </submittedName>
</protein>
<dbReference type="EMBL" id="MU274924">
    <property type="protein sequence ID" value="KAI0086337.1"/>
    <property type="molecule type" value="Genomic_DNA"/>
</dbReference>
<comment type="caution">
    <text evidence="1">The sequence shown here is derived from an EMBL/GenBank/DDBJ whole genome shotgun (WGS) entry which is preliminary data.</text>
</comment>